<proteinExistence type="predicted"/>
<dbReference type="Proteomes" id="UP001385389">
    <property type="component" value="Chromosome"/>
</dbReference>
<evidence type="ECO:0000256" key="1">
    <source>
        <dbReference type="ARBA" id="ARBA00022723"/>
    </source>
</evidence>
<evidence type="ECO:0000313" key="6">
    <source>
        <dbReference type="Proteomes" id="UP001385389"/>
    </source>
</evidence>
<feature type="domain" description="4Fe-4S ferredoxin-type" evidence="4">
    <location>
        <begin position="1"/>
        <end position="28"/>
    </location>
</feature>
<organism evidence="5 6">
    <name type="scientific">Pseudodesulfovibrio methanolicus</name>
    <dbReference type="NCBI Taxonomy" id="3126690"/>
    <lineage>
        <taxon>Bacteria</taxon>
        <taxon>Pseudomonadati</taxon>
        <taxon>Thermodesulfobacteriota</taxon>
        <taxon>Desulfovibrionia</taxon>
        <taxon>Desulfovibrionales</taxon>
        <taxon>Desulfovibrionaceae</taxon>
    </lineage>
</organism>
<evidence type="ECO:0000256" key="3">
    <source>
        <dbReference type="ARBA" id="ARBA00023014"/>
    </source>
</evidence>
<keyword evidence="3" id="KW-0411">Iron-sulfur</keyword>
<accession>A0ABZ2IZ68</accession>
<dbReference type="Gene3D" id="3.30.70.20">
    <property type="match status" value="1"/>
</dbReference>
<gene>
    <name evidence="5" type="ORF">V8V93_07230</name>
</gene>
<evidence type="ECO:0000313" key="5">
    <source>
        <dbReference type="EMBL" id="WWX23997.1"/>
    </source>
</evidence>
<sequence>MKIEYEKCKACGLCIPFCPVGAIGKEGDRVVIDQEECVECCLCLRNSKCPTEALYQEALQMPRSIRKAFSDPLGKHENTDLGHLGRGTEEVKTNDVTGLVHGTEYIAMAVEPGRPLVGARISDVEKIAMAIAPYVVSYDQNNPTTKLMIDQKKGLFEPSIKNEKVLSCILEFKLAAKDLNSVMKAFEEVGKEVDTVFSVGVIAATDEQGNCPAEAVIRKRGITFLETSTKVNMGLGKPLFTA</sequence>
<evidence type="ECO:0000256" key="2">
    <source>
        <dbReference type="ARBA" id="ARBA00023004"/>
    </source>
</evidence>
<evidence type="ECO:0000259" key="4">
    <source>
        <dbReference type="PROSITE" id="PS51379"/>
    </source>
</evidence>
<dbReference type="EMBL" id="CP146609">
    <property type="protein sequence ID" value="WWX23997.1"/>
    <property type="molecule type" value="Genomic_DNA"/>
</dbReference>
<dbReference type="PROSITE" id="PS00198">
    <property type="entry name" value="4FE4S_FER_1"/>
    <property type="match status" value="1"/>
</dbReference>
<reference evidence="5 6" key="1">
    <citation type="submission" date="2024-03" db="EMBL/GenBank/DDBJ databases">
        <title>Phenotype and Genome Characterization of a Sulfate-Reducing Bacterium Pseudodesulfovibrio sp. strain 5S69, isolated from Petroleum Reservoir in Tatarstan (Russia).</title>
        <authorList>
            <person name="Bidzhieva S.K."/>
            <person name="Kadnikov V."/>
            <person name="Tourova T.P."/>
            <person name="Samigullina S.R."/>
            <person name="Sokolova D.S."/>
            <person name="Poltaraus A.B."/>
            <person name="Avtukh A.N."/>
            <person name="Tereshina V.M."/>
            <person name="Mardanov A.V."/>
            <person name="Nazina T.N."/>
        </authorList>
    </citation>
    <scope>NUCLEOTIDE SEQUENCE [LARGE SCALE GENOMIC DNA]</scope>
    <source>
        <strain evidence="5 6">5S69</strain>
    </source>
</reference>
<dbReference type="InterPro" id="IPR017900">
    <property type="entry name" value="4Fe4S_Fe_S_CS"/>
</dbReference>
<protein>
    <submittedName>
        <fullName evidence="5">Ferredoxin family protein</fullName>
    </submittedName>
</protein>
<dbReference type="PROSITE" id="PS51379">
    <property type="entry name" value="4FE4S_FER_2"/>
    <property type="match status" value="2"/>
</dbReference>
<dbReference type="InterPro" id="IPR017896">
    <property type="entry name" value="4Fe4S_Fe-S-bd"/>
</dbReference>
<dbReference type="Pfam" id="PF00037">
    <property type="entry name" value="Fer4"/>
    <property type="match status" value="1"/>
</dbReference>
<keyword evidence="2" id="KW-0408">Iron</keyword>
<keyword evidence="6" id="KW-1185">Reference proteome</keyword>
<dbReference type="RefSeq" id="WP_338669693.1">
    <property type="nucleotide sequence ID" value="NZ_CP146609.1"/>
</dbReference>
<dbReference type="SUPFAM" id="SSF54862">
    <property type="entry name" value="4Fe-4S ferredoxins"/>
    <property type="match status" value="1"/>
</dbReference>
<name>A0ABZ2IZ68_9BACT</name>
<keyword evidence="1" id="KW-0479">Metal-binding</keyword>
<feature type="domain" description="4Fe-4S ferredoxin-type" evidence="4">
    <location>
        <begin position="29"/>
        <end position="59"/>
    </location>
</feature>